<dbReference type="PANTHER" id="PTHR23348:SF42">
    <property type="entry name" value="PERIAXIN"/>
    <property type="match status" value="1"/>
</dbReference>
<feature type="compositionally biased region" description="Basic and acidic residues" evidence="3">
    <location>
        <begin position="221"/>
        <end position="236"/>
    </location>
</feature>
<feature type="compositionally biased region" description="Gly residues" evidence="3">
    <location>
        <begin position="1477"/>
        <end position="1488"/>
    </location>
</feature>
<dbReference type="GO" id="GO:0032287">
    <property type="term" value="P:peripheral nervous system myelin maintenance"/>
    <property type="evidence" value="ECO:0007669"/>
    <property type="project" value="TreeGrafter"/>
</dbReference>
<evidence type="ECO:0000313" key="5">
    <source>
        <dbReference type="Proteomes" id="UP000823561"/>
    </source>
</evidence>
<feature type="compositionally biased region" description="Polar residues" evidence="3">
    <location>
        <begin position="1805"/>
        <end position="1821"/>
    </location>
</feature>
<evidence type="ECO:0000256" key="1">
    <source>
        <dbReference type="ARBA" id="ARBA00004123"/>
    </source>
</evidence>
<feature type="region of interest" description="Disordered" evidence="3">
    <location>
        <begin position="1136"/>
        <end position="1162"/>
    </location>
</feature>
<keyword evidence="2" id="KW-0539">Nucleus</keyword>
<dbReference type="GO" id="GO:0043484">
    <property type="term" value="P:regulation of RNA splicing"/>
    <property type="evidence" value="ECO:0007669"/>
    <property type="project" value="TreeGrafter"/>
</dbReference>
<dbReference type="PANTHER" id="PTHR23348">
    <property type="entry name" value="PERIAXIN/AHNAK"/>
    <property type="match status" value="1"/>
</dbReference>
<keyword evidence="5" id="KW-1185">Reference proteome</keyword>
<evidence type="ECO:0008006" key="6">
    <source>
        <dbReference type="Google" id="ProtNLM"/>
    </source>
</evidence>
<accession>A0AAV6G3V7</accession>
<proteinExistence type="predicted"/>
<evidence type="ECO:0000256" key="2">
    <source>
        <dbReference type="ARBA" id="ARBA00023242"/>
    </source>
</evidence>
<dbReference type="EMBL" id="JADWDJ010000015">
    <property type="protein sequence ID" value="KAG5269728.1"/>
    <property type="molecule type" value="Genomic_DNA"/>
</dbReference>
<dbReference type="InterPro" id="IPR052082">
    <property type="entry name" value="Myelin_sheath_structural"/>
</dbReference>
<dbReference type="Proteomes" id="UP000823561">
    <property type="component" value="Chromosome 15"/>
</dbReference>
<feature type="region of interest" description="Disordered" evidence="3">
    <location>
        <begin position="1472"/>
        <end position="1539"/>
    </location>
</feature>
<comment type="caution">
    <text evidence="4">The sequence shown here is derived from an EMBL/GenBank/DDBJ whole genome shotgun (WGS) entry which is preliminary data.</text>
</comment>
<organism evidence="4 5">
    <name type="scientific">Alosa alosa</name>
    <name type="common">allis shad</name>
    <dbReference type="NCBI Taxonomy" id="278164"/>
    <lineage>
        <taxon>Eukaryota</taxon>
        <taxon>Metazoa</taxon>
        <taxon>Chordata</taxon>
        <taxon>Craniata</taxon>
        <taxon>Vertebrata</taxon>
        <taxon>Euteleostomi</taxon>
        <taxon>Actinopterygii</taxon>
        <taxon>Neopterygii</taxon>
        <taxon>Teleostei</taxon>
        <taxon>Clupei</taxon>
        <taxon>Clupeiformes</taxon>
        <taxon>Clupeoidei</taxon>
        <taxon>Clupeidae</taxon>
        <taxon>Alosa</taxon>
    </lineage>
</organism>
<gene>
    <name evidence="4" type="ORF">AALO_G00205430</name>
</gene>
<name>A0AAV6G3V7_9TELE</name>
<feature type="region of interest" description="Disordered" evidence="3">
    <location>
        <begin position="210"/>
        <end position="240"/>
    </location>
</feature>
<dbReference type="GO" id="GO:0005737">
    <property type="term" value="C:cytoplasm"/>
    <property type="evidence" value="ECO:0007669"/>
    <property type="project" value="TreeGrafter"/>
</dbReference>
<comment type="subcellular location">
    <subcellularLocation>
        <location evidence="1">Nucleus</location>
    </subcellularLocation>
</comment>
<feature type="compositionally biased region" description="Basic and acidic residues" evidence="3">
    <location>
        <begin position="1528"/>
        <end position="1539"/>
    </location>
</feature>
<feature type="region of interest" description="Disordered" evidence="3">
    <location>
        <begin position="782"/>
        <end position="812"/>
    </location>
</feature>
<evidence type="ECO:0000256" key="3">
    <source>
        <dbReference type="SAM" id="MobiDB-lite"/>
    </source>
</evidence>
<evidence type="ECO:0000313" key="4">
    <source>
        <dbReference type="EMBL" id="KAG5269728.1"/>
    </source>
</evidence>
<sequence length="1821" mass="194208">MPTFDVSLPKIKGPEGQIDIEGPDIKGGQFNMPSIDISLPKGKIDGDVDVDAKVKGGKFKMPTFDVSLPKFKGPEIDIEGPDVKGGKLNMPSIDMSLPKGNVEGDIDLDAKAKGGKFKMPTFDVSFPKCKGPEGQIDIEGPDVNGGKFNMPSIDISLPKGNVEGNIDVDAKGKGGKFKMPTFDVSIPKGSVQGDVGVNVDAEGKGGKFKMPSFDVSLPKPKTPENKVDIEGPDIKGGKISMPSIDISLPKGHVKGDVDVKAKGGKFKMPKIGISLPKMKRPGSGINIEGPEFEGGKISMPTIDISLPKGSVERDAAMEGKVQSGKINMPTFDASLPKLKSAEGKLDVEVPELKGGKFDMPSIDISLPKGKVEGDVDVDGKAKGGKFKMPTFDVSLPKFKGPEGQIDIEGPDVKGGKLNMPSIDISLPKGSVEGDIDMDAKAKGGKFKMTTFDVSLPKLKGPEGQIDIEGPNVKGGKFKMPSIDISLPKGNVEGDIDLAAEGKGGSIKMPIFDVSLPKFKSPEGNIDVESPEVKGGKFHMPTIDISLPKGSVAGDVDVDGKMKDGKFKMPTFDISLPKGNIEGNVDIDGHGQKIKMPSIDFSLPKMKMPEGEVKVEGTDIKGGKFNIPSIDISLPKGKAKGDVDLDEDKKGEMFKMPTLDISLPKTSITSGSATLEGPEIKKGTGKVPSVDIALPSGEAKLGVDGSSEGNTSSTIKLPNVKIPTVNISAPKVDLDFGLTKSKDNDREDIELLKAEGGRPSSGASFDVPDVTLKMPKFSLPKFGGKSKSGGIELEGHGSTPYLEAESSSPSAEVDHDIKAKGKIKKHKIKMPFFGTSKKDVEINVTGPGWKKEKEADIKMPSLEISLPATKTPEHEVLLPKTEVDVSEADIRGYEGALKIPKMPTIDISVPKVDVDVALPKLKHDVSADSGTHVNIEGEGGKMKIPNIKMPTIDISLPKGKSGDIKTPELELDGEGGKFKWPHIQMPTVDISLSKGKSVDVNVPEVEVKGDGGKFKMPSVKMPVVDISLPKGQTGNINAPEVEVKGEGGKFKMPNITMPALDMSLPKGKSGQIEANLEVEGEGGKVKMPDIKMPKVDVSLPKGKSADIKIPDVELGVKGGKCKMADVKMPTVDVSLPSANLKGSGKPELHIRGEGGTTTDPKLKMPQISVSLPHVRTGDNETCQLRGEGEGKFTMPSVEVPTLPRADLDVILGKQKQGEPSGNVDADVSKDGEHKGLKIKIPTIDIEAPKGDLELNIGLRKGEGKKDRKKIEFPDIHLNPLVSEGKVKGPKVKGTKFKIGMPKMKNTSSEIDVKPEKDNEGVSGRFKVKKTKMGKDSAPEVTVSVPTEPTIATIGSDHDIKTPKIPEIDFDIGTSSGYSEADRDKGGKVKVPKFGVALPSISSYEGGNISGKLADVKGFSVPDPEIDYEGPKMPKVTKAVFVLVNPQADSSNVSGEEEGVHVKENQNKMPEIKVKAGLGKSGSKGRGGAECGEEEVEVDGKSKTGKLKMPKVVLSPGKSGSFDVTSKTSDSGREEVAGLNGEKDGSKFVKLKMPKLEFTSPYSKNLSEEEHLEMSTKLVMKESDKEGKGAKSKSGKIAFPGFKKKIEKEEVETESTLVFSTARTEMLAERESSESPSPQGFVSFLQRQHESSTGYSTEQVYEREGSTWYEVPRVTLSPHSAGLLQMTPEGSPCGSRSSPLLSSDEASGDFHIQMPRLQMASQGEHKEEYIVTTTTTTREMSHDSRASPHHFGGEALGGFPLHMPQMQFTTQGRLKEELIVTTTKEETVTVVTSRSKSPKQTLAEPTGESSIEKGSSSQIPRDF</sequence>
<reference evidence="4" key="1">
    <citation type="submission" date="2020-10" db="EMBL/GenBank/DDBJ databases">
        <title>Chromosome-scale genome assembly of the Allis shad, Alosa alosa.</title>
        <authorList>
            <person name="Margot Z."/>
            <person name="Christophe K."/>
            <person name="Cabau C."/>
            <person name="Louis A."/>
            <person name="Berthelot C."/>
            <person name="Parey E."/>
            <person name="Roest Crollius H."/>
            <person name="Montfort J."/>
            <person name="Robinson-Rechavi M."/>
            <person name="Bucao C."/>
            <person name="Bouchez O."/>
            <person name="Gislard M."/>
            <person name="Lluch J."/>
            <person name="Milhes M."/>
            <person name="Lampietro C."/>
            <person name="Lopez Roques C."/>
            <person name="Donnadieu C."/>
            <person name="Braasch I."/>
            <person name="Desvignes T."/>
            <person name="Postlethwait J."/>
            <person name="Bobe J."/>
            <person name="Guiguen Y."/>
        </authorList>
    </citation>
    <scope>NUCLEOTIDE SEQUENCE</scope>
    <source>
        <strain evidence="4">M-15738</strain>
        <tissue evidence="4">Blood</tissue>
    </source>
</reference>
<dbReference type="GO" id="GO:0005634">
    <property type="term" value="C:nucleus"/>
    <property type="evidence" value="ECO:0007669"/>
    <property type="project" value="UniProtKB-SubCell"/>
</dbReference>
<feature type="region of interest" description="Disordered" evidence="3">
    <location>
        <begin position="1788"/>
        <end position="1821"/>
    </location>
</feature>
<protein>
    <recommendedName>
        <fullName evidence="6">AHNAK nucleoprotein</fullName>
    </recommendedName>
</protein>